<evidence type="ECO:0000313" key="4">
    <source>
        <dbReference type="EMBL" id="KAK4872357.1"/>
    </source>
</evidence>
<dbReference type="Proteomes" id="UP001353858">
    <property type="component" value="Unassembled WGS sequence"/>
</dbReference>
<comment type="similarity">
    <text evidence="1 3">Belongs to the short-chain dehydrogenases/reductases (SDR) family.</text>
</comment>
<evidence type="ECO:0000313" key="5">
    <source>
        <dbReference type="Proteomes" id="UP001353858"/>
    </source>
</evidence>
<dbReference type="PRINTS" id="PR00080">
    <property type="entry name" value="SDRFAMILY"/>
</dbReference>
<evidence type="ECO:0000256" key="1">
    <source>
        <dbReference type="ARBA" id="ARBA00006484"/>
    </source>
</evidence>
<dbReference type="PANTHER" id="PTHR44229:SF8">
    <property type="entry name" value="ALCOHOL DEHYDROGENASE-RELATED"/>
    <property type="match status" value="1"/>
</dbReference>
<gene>
    <name evidence="4" type="ORF">RN001_014386</name>
</gene>
<comment type="caution">
    <text evidence="4">The sequence shown here is derived from an EMBL/GenBank/DDBJ whole genome shotgun (WGS) entry which is preliminary data.</text>
</comment>
<protein>
    <recommendedName>
        <fullName evidence="6">Alcohol dehydrogenase</fullName>
    </recommendedName>
</protein>
<dbReference type="EMBL" id="JARPUR010000007">
    <property type="protein sequence ID" value="KAK4872357.1"/>
    <property type="molecule type" value="Genomic_DNA"/>
</dbReference>
<evidence type="ECO:0000256" key="2">
    <source>
        <dbReference type="ARBA" id="ARBA00023002"/>
    </source>
</evidence>
<accession>A0AAN7SBE2</accession>
<evidence type="ECO:0008006" key="6">
    <source>
        <dbReference type="Google" id="ProtNLM"/>
    </source>
</evidence>
<dbReference type="GO" id="GO:0005737">
    <property type="term" value="C:cytoplasm"/>
    <property type="evidence" value="ECO:0007669"/>
    <property type="project" value="TreeGrafter"/>
</dbReference>
<dbReference type="Pfam" id="PF00106">
    <property type="entry name" value="adh_short"/>
    <property type="match status" value="1"/>
</dbReference>
<dbReference type="InterPro" id="IPR020904">
    <property type="entry name" value="Sc_DH/Rdtase_CS"/>
</dbReference>
<organism evidence="4 5">
    <name type="scientific">Aquatica leii</name>
    <dbReference type="NCBI Taxonomy" id="1421715"/>
    <lineage>
        <taxon>Eukaryota</taxon>
        <taxon>Metazoa</taxon>
        <taxon>Ecdysozoa</taxon>
        <taxon>Arthropoda</taxon>
        <taxon>Hexapoda</taxon>
        <taxon>Insecta</taxon>
        <taxon>Pterygota</taxon>
        <taxon>Neoptera</taxon>
        <taxon>Endopterygota</taxon>
        <taxon>Coleoptera</taxon>
        <taxon>Polyphaga</taxon>
        <taxon>Elateriformia</taxon>
        <taxon>Elateroidea</taxon>
        <taxon>Lampyridae</taxon>
        <taxon>Luciolinae</taxon>
        <taxon>Aquatica</taxon>
    </lineage>
</organism>
<dbReference type="PRINTS" id="PR01167">
    <property type="entry name" value="INSADHFAMILY"/>
</dbReference>
<reference evidence="5" key="1">
    <citation type="submission" date="2023-01" db="EMBL/GenBank/DDBJ databases">
        <title>Key to firefly adult light organ development and bioluminescence: homeobox transcription factors regulate luciferase expression and transportation to peroxisome.</title>
        <authorList>
            <person name="Fu X."/>
        </authorList>
    </citation>
    <scope>NUCLEOTIDE SEQUENCE [LARGE SCALE GENOMIC DNA]</scope>
</reference>
<proteinExistence type="inferred from homology"/>
<dbReference type="SUPFAM" id="SSF51735">
    <property type="entry name" value="NAD(P)-binding Rossmann-fold domains"/>
    <property type="match status" value="1"/>
</dbReference>
<dbReference type="AlphaFoldDB" id="A0AAN7SBE2"/>
<dbReference type="Gene3D" id="3.40.50.720">
    <property type="entry name" value="NAD(P)-binding Rossmann-like Domain"/>
    <property type="match status" value="1"/>
</dbReference>
<dbReference type="FunFam" id="3.40.50.720:FF:000149">
    <property type="entry name" value="15-hydroxyprostaglandin dehydrogenase [NAD(+)]"/>
    <property type="match status" value="1"/>
</dbReference>
<dbReference type="PROSITE" id="PS00061">
    <property type="entry name" value="ADH_SHORT"/>
    <property type="match status" value="1"/>
</dbReference>
<keyword evidence="5" id="KW-1185">Reference proteome</keyword>
<dbReference type="GO" id="GO:0016616">
    <property type="term" value="F:oxidoreductase activity, acting on the CH-OH group of donors, NAD or NADP as acceptor"/>
    <property type="evidence" value="ECO:0007669"/>
    <property type="project" value="TreeGrafter"/>
</dbReference>
<name>A0AAN7SBE2_9COLE</name>
<evidence type="ECO:0000256" key="3">
    <source>
        <dbReference type="RuleBase" id="RU000363"/>
    </source>
</evidence>
<sequence length="264" mass="28968">MFKEKIALVTGGVGGLGLEYVKTLLQRGIHGVSIVDINSEHGKEVEENLNKEYGSNKVIFLEADVSQKDQLKSAFEASFKHWNGLDIVINNAGIMNEQNWEKTISVNCGGIVYGTYLGFEYMGKLKGKKGGVVVNVSSVGGTESIPLLPVYSATKSFVIMFSRSVGSNFYYDHQHVKMLTVCPGPTDTPILSCILQTANEFSPTLHSIAKPSAAKIKPQCTTHVANCVIDLIGTAENGSVWVIEQNLPSYEIYEYQRDDVRKKP</sequence>
<dbReference type="InterPro" id="IPR036291">
    <property type="entry name" value="NAD(P)-bd_dom_sf"/>
</dbReference>
<keyword evidence="2" id="KW-0560">Oxidoreductase</keyword>
<dbReference type="PANTHER" id="PTHR44229">
    <property type="entry name" value="15-HYDROXYPROSTAGLANDIN DEHYDROGENASE [NAD(+)]"/>
    <property type="match status" value="1"/>
</dbReference>
<dbReference type="InterPro" id="IPR002347">
    <property type="entry name" value="SDR_fam"/>
</dbReference>